<dbReference type="EMBL" id="CP020465">
    <property type="protein sequence ID" value="ASP49883.1"/>
    <property type="molecule type" value="Genomic_DNA"/>
</dbReference>
<dbReference type="InterPro" id="IPR009010">
    <property type="entry name" value="Asp_de-COase-like_dom_sf"/>
</dbReference>
<name>A0A222GE00_9GAMM</name>
<reference evidence="1 2" key="1">
    <citation type="submission" date="2017-08" db="EMBL/GenBank/DDBJ databases">
        <title>Complete genome of Colwellia sp. NB097-1, a psychrophile bacterium ioslated from Bering Sea.</title>
        <authorList>
            <person name="Chen X."/>
        </authorList>
    </citation>
    <scope>NUCLEOTIDE SEQUENCE [LARGE SCALE GENOMIC DNA]</scope>
    <source>
        <strain evidence="1 2">NB097-1</strain>
    </source>
</reference>
<evidence type="ECO:0000313" key="2">
    <source>
        <dbReference type="Proteomes" id="UP000202259"/>
    </source>
</evidence>
<dbReference type="OrthoDB" id="5287431at2"/>
<dbReference type="SUPFAM" id="SSF50692">
    <property type="entry name" value="ADC-like"/>
    <property type="match status" value="1"/>
</dbReference>
<dbReference type="AlphaFoldDB" id="A0A222GE00"/>
<evidence type="ECO:0008006" key="3">
    <source>
        <dbReference type="Google" id="ProtNLM"/>
    </source>
</evidence>
<proteinExistence type="predicted"/>
<dbReference type="KEGG" id="cber:B5D82_04440"/>
<organism evidence="1 2">
    <name type="scientific">Cognaticolwellia beringensis</name>
    <dbReference type="NCBI Taxonomy" id="1967665"/>
    <lineage>
        <taxon>Bacteria</taxon>
        <taxon>Pseudomonadati</taxon>
        <taxon>Pseudomonadota</taxon>
        <taxon>Gammaproteobacteria</taxon>
        <taxon>Alteromonadales</taxon>
        <taxon>Colwelliaceae</taxon>
        <taxon>Cognaticolwellia</taxon>
    </lineage>
</organism>
<dbReference type="Proteomes" id="UP000202259">
    <property type="component" value="Chromosome"/>
</dbReference>
<keyword evidence="2" id="KW-1185">Reference proteome</keyword>
<sequence>MAKQQLNNGDKVKITTVSNDNIVRSITDFKVVEYTIPAGCVAAYYPETNPLVPLESTADDCGTPTYKSIAVSIEKI</sequence>
<accession>A0A222GE00</accession>
<dbReference type="Gene3D" id="2.40.40.20">
    <property type="match status" value="1"/>
</dbReference>
<protein>
    <recommendedName>
        <fullName evidence="3">Molybdopterin dinucleotide-binding domain-containing protein</fullName>
    </recommendedName>
</protein>
<evidence type="ECO:0000313" key="1">
    <source>
        <dbReference type="EMBL" id="ASP49883.1"/>
    </source>
</evidence>
<gene>
    <name evidence="1" type="ORF">B5D82_04440</name>
</gene>